<dbReference type="PANTHER" id="PTHR24243">
    <property type="entry name" value="G-PROTEIN COUPLED RECEPTOR"/>
    <property type="match status" value="1"/>
</dbReference>
<comment type="function">
    <text evidence="1">Receptor for the neuromedin-U and neuromedin-S neuropeptides.</text>
</comment>
<evidence type="ECO:0000313" key="15">
    <source>
        <dbReference type="EMBL" id="TSL47728.1"/>
    </source>
</evidence>
<evidence type="ECO:0000256" key="9">
    <source>
        <dbReference type="ARBA" id="ARBA00023170"/>
    </source>
</evidence>
<feature type="transmembrane region" description="Helical" evidence="13">
    <location>
        <begin position="97"/>
        <end position="115"/>
    </location>
</feature>
<evidence type="ECO:0000256" key="13">
    <source>
        <dbReference type="SAM" id="Phobius"/>
    </source>
</evidence>
<dbReference type="EMBL" id="VCAZ01000032">
    <property type="protein sequence ID" value="TSL47728.1"/>
    <property type="molecule type" value="Genomic_DNA"/>
</dbReference>
<keyword evidence="3" id="KW-1003">Cell membrane</keyword>
<protein>
    <submittedName>
        <fullName evidence="15">Neuromedin-U receptor 1</fullName>
    </submittedName>
</protein>
<dbReference type="PROSITE" id="PS00237">
    <property type="entry name" value="G_PROTEIN_RECEP_F1_1"/>
    <property type="match status" value="1"/>
</dbReference>
<dbReference type="AlphaFoldDB" id="A0A556TZV3"/>
<dbReference type="PRINTS" id="PR01565">
    <property type="entry name" value="NEUROMEDINUR"/>
</dbReference>
<evidence type="ECO:0000256" key="4">
    <source>
        <dbReference type="ARBA" id="ARBA00022692"/>
    </source>
</evidence>
<organism evidence="15 16">
    <name type="scientific">Bagarius yarrelli</name>
    <name type="common">Goonch</name>
    <name type="synonym">Bagrus yarrelli</name>
    <dbReference type="NCBI Taxonomy" id="175774"/>
    <lineage>
        <taxon>Eukaryota</taxon>
        <taxon>Metazoa</taxon>
        <taxon>Chordata</taxon>
        <taxon>Craniata</taxon>
        <taxon>Vertebrata</taxon>
        <taxon>Euteleostomi</taxon>
        <taxon>Actinopterygii</taxon>
        <taxon>Neopterygii</taxon>
        <taxon>Teleostei</taxon>
        <taxon>Ostariophysi</taxon>
        <taxon>Siluriformes</taxon>
        <taxon>Sisoridae</taxon>
        <taxon>Sisorinae</taxon>
        <taxon>Bagarius</taxon>
    </lineage>
</organism>
<gene>
    <name evidence="15" type="ORF">Baya_7309</name>
</gene>
<evidence type="ECO:0000256" key="3">
    <source>
        <dbReference type="ARBA" id="ARBA00022475"/>
    </source>
</evidence>
<comment type="subcellular location">
    <subcellularLocation>
        <location evidence="2">Cell membrane</location>
        <topology evidence="2">Multi-pass membrane protein</topology>
    </subcellularLocation>
</comment>
<reference evidence="15 16" key="1">
    <citation type="journal article" date="2019" name="Genome Biol. Evol.">
        <title>Whole-Genome Sequencing of the Giant Devil Catfish, Bagarius yarrelli.</title>
        <authorList>
            <person name="Jiang W."/>
            <person name="Lv Y."/>
            <person name="Cheng L."/>
            <person name="Yang K."/>
            <person name="Chao B."/>
            <person name="Wang X."/>
            <person name="Li Y."/>
            <person name="Pan X."/>
            <person name="You X."/>
            <person name="Zhang Y."/>
            <person name="Yang J."/>
            <person name="Li J."/>
            <person name="Zhang X."/>
            <person name="Liu S."/>
            <person name="Sun C."/>
            <person name="Yang J."/>
            <person name="Shi Q."/>
        </authorList>
    </citation>
    <scope>NUCLEOTIDE SEQUENCE [LARGE SCALE GENOMIC DNA]</scope>
    <source>
        <strain evidence="15">JWS20170419001</strain>
        <tissue evidence="15">Muscle</tissue>
    </source>
</reference>
<evidence type="ECO:0000313" key="16">
    <source>
        <dbReference type="Proteomes" id="UP000319801"/>
    </source>
</evidence>
<dbReference type="OrthoDB" id="5950040at2759"/>
<feature type="transmembrane region" description="Helical" evidence="13">
    <location>
        <begin position="135"/>
        <end position="161"/>
    </location>
</feature>
<evidence type="ECO:0000256" key="2">
    <source>
        <dbReference type="ARBA" id="ARBA00004651"/>
    </source>
</evidence>
<keyword evidence="8" id="KW-1015">Disulfide bond</keyword>
<feature type="transmembrane region" description="Helical" evidence="13">
    <location>
        <begin position="181"/>
        <end position="205"/>
    </location>
</feature>
<keyword evidence="4 12" id="KW-0812">Transmembrane</keyword>
<evidence type="ECO:0000256" key="8">
    <source>
        <dbReference type="ARBA" id="ARBA00023157"/>
    </source>
</evidence>
<keyword evidence="5 13" id="KW-1133">Transmembrane helix</keyword>
<name>A0A556TZV3_BAGYA</name>
<feature type="transmembrane region" description="Helical" evidence="13">
    <location>
        <begin position="225"/>
        <end position="252"/>
    </location>
</feature>
<evidence type="ECO:0000256" key="6">
    <source>
        <dbReference type="ARBA" id="ARBA00023040"/>
    </source>
</evidence>
<evidence type="ECO:0000256" key="7">
    <source>
        <dbReference type="ARBA" id="ARBA00023136"/>
    </source>
</evidence>
<feature type="transmembrane region" description="Helical" evidence="13">
    <location>
        <begin position="289"/>
        <end position="307"/>
    </location>
</feature>
<evidence type="ECO:0000256" key="11">
    <source>
        <dbReference type="ARBA" id="ARBA00023224"/>
    </source>
</evidence>
<evidence type="ECO:0000256" key="5">
    <source>
        <dbReference type="ARBA" id="ARBA00022989"/>
    </source>
</evidence>
<feature type="domain" description="G-protein coupled receptors family 1 profile" evidence="14">
    <location>
        <begin position="77"/>
        <end position="350"/>
    </location>
</feature>
<comment type="similarity">
    <text evidence="12">Belongs to the G-protein coupled receptor 1 family.</text>
</comment>
<dbReference type="InterPro" id="IPR005390">
    <property type="entry name" value="NeuromedU_rcpt"/>
</dbReference>
<keyword evidence="7 13" id="KW-0472">Membrane</keyword>
<dbReference type="InterPro" id="IPR017452">
    <property type="entry name" value="GPCR_Rhodpsn_7TM"/>
</dbReference>
<evidence type="ECO:0000256" key="12">
    <source>
        <dbReference type="RuleBase" id="RU000688"/>
    </source>
</evidence>
<dbReference type="Pfam" id="PF00001">
    <property type="entry name" value="7tm_1"/>
    <property type="match status" value="1"/>
</dbReference>
<keyword evidence="6 12" id="KW-0297">G-protein coupled receptor</keyword>
<dbReference type="GO" id="GO:0005886">
    <property type="term" value="C:plasma membrane"/>
    <property type="evidence" value="ECO:0007669"/>
    <property type="project" value="UniProtKB-SubCell"/>
</dbReference>
<accession>A0A556TZV3</accession>
<keyword evidence="11 12" id="KW-0807">Transducer</keyword>
<keyword evidence="16" id="KW-1185">Reference proteome</keyword>
<sequence>MLHYNCSLSQGLHTIPDPSWCPDSGKCIMWNMSSEDVVDLCRSRSLYVERHLGPQRSPYFLPICVAYLLIFCVGSLGNMLTCTMIMRHCFMRTPTNFYLLSLAISDLLVLLLGLPLELYELWSNYPFLLGTGGCYFKICLFETVCFASVLNITAVSIERYLAVVHPLRVKHVMTRGHVRRVIMTLWIVSFLCALPNTSLHGMTVLPPKFGQSFPESAVCSLVKPVWIYGMIVQLTAFFFFIVPVITIGILYLRIALQLHRETILLQNDTKAWHSAAQGRTLQTTRRRQVTKMLFVLVVVFAICWAPFHIDRVMWSYIEDWSEEQHRAFEYVHLISGVFFYLSSAVNPVLYSLMSSRFRELLKELACWKTEQKFNMMQLTFRTTL</sequence>
<dbReference type="Gene3D" id="1.20.1070.10">
    <property type="entry name" value="Rhodopsin 7-helix transmembrane proteins"/>
    <property type="match status" value="1"/>
</dbReference>
<evidence type="ECO:0000256" key="10">
    <source>
        <dbReference type="ARBA" id="ARBA00023180"/>
    </source>
</evidence>
<evidence type="ECO:0000259" key="14">
    <source>
        <dbReference type="PROSITE" id="PS50262"/>
    </source>
</evidence>
<dbReference type="InterPro" id="IPR000276">
    <property type="entry name" value="GPCR_Rhodpsn"/>
</dbReference>
<dbReference type="GO" id="GO:0001607">
    <property type="term" value="F:neuromedin U receptor activity"/>
    <property type="evidence" value="ECO:0007669"/>
    <property type="project" value="InterPro"/>
</dbReference>
<dbReference type="Proteomes" id="UP000319801">
    <property type="component" value="Unassembled WGS sequence"/>
</dbReference>
<dbReference type="PRINTS" id="PR00237">
    <property type="entry name" value="GPCRRHODOPSN"/>
</dbReference>
<feature type="transmembrane region" description="Helical" evidence="13">
    <location>
        <begin position="59"/>
        <end position="85"/>
    </location>
</feature>
<evidence type="ECO:0000256" key="1">
    <source>
        <dbReference type="ARBA" id="ARBA00003593"/>
    </source>
</evidence>
<dbReference type="PROSITE" id="PS50262">
    <property type="entry name" value="G_PROTEIN_RECEP_F1_2"/>
    <property type="match status" value="1"/>
</dbReference>
<comment type="caution">
    <text evidence="15">The sequence shown here is derived from an EMBL/GenBank/DDBJ whole genome shotgun (WGS) entry which is preliminary data.</text>
</comment>
<keyword evidence="10" id="KW-0325">Glycoprotein</keyword>
<dbReference type="SUPFAM" id="SSF81321">
    <property type="entry name" value="Family A G protein-coupled receptor-like"/>
    <property type="match status" value="1"/>
</dbReference>
<proteinExistence type="inferred from homology"/>
<keyword evidence="9 12" id="KW-0675">Receptor</keyword>
<dbReference type="PANTHER" id="PTHR24243:SF235">
    <property type="entry name" value="NEUROMEDIN-U RECEPTOR 1-RELATED"/>
    <property type="match status" value="1"/>
</dbReference>
<feature type="transmembrane region" description="Helical" evidence="13">
    <location>
        <begin position="327"/>
        <end position="352"/>
    </location>
</feature>